<feature type="transmembrane region" description="Helical" evidence="1">
    <location>
        <begin position="203"/>
        <end position="220"/>
    </location>
</feature>
<sequence>MSARLLFQIVFFVVLVGAALAAGALLAYPVHLLLPMVEFSSVAERSSLLCGLVASLLYVRWTMPFSLAAIGYRRPATGLLPALAQSYGLGMLVMAVPVLLLSLLGLSHLDPDASFTPAFFLQALLIGLVAGFGASIIEETLFRGALYSGLERRTNLFWTILLSSLLYSAVHFLEYPSPDGDITWLTGLALFPEAVGQMFRPGILSHFLTLFLLGVLLCLLRWRDGHVWRAFGLHAGIVMVIKLHSEIADKTTGTDYDFLVNVYSSRLGWLTTVWLLVILAVYGWHCYRKPAN</sequence>
<feature type="transmembrane region" description="Helical" evidence="1">
    <location>
        <begin position="82"/>
        <end position="106"/>
    </location>
</feature>
<feature type="transmembrane region" description="Helical" evidence="1">
    <location>
        <begin position="227"/>
        <end position="247"/>
    </location>
</feature>
<dbReference type="GO" id="GO:0004175">
    <property type="term" value="F:endopeptidase activity"/>
    <property type="evidence" value="ECO:0007669"/>
    <property type="project" value="UniProtKB-ARBA"/>
</dbReference>
<evidence type="ECO:0000313" key="3">
    <source>
        <dbReference type="EMBL" id="MCS3903950.1"/>
    </source>
</evidence>
<dbReference type="GO" id="GO:0080120">
    <property type="term" value="P:CAAX-box protein maturation"/>
    <property type="evidence" value="ECO:0007669"/>
    <property type="project" value="UniProtKB-ARBA"/>
</dbReference>
<evidence type="ECO:0000313" key="4">
    <source>
        <dbReference type="Proteomes" id="UP001204445"/>
    </source>
</evidence>
<organism evidence="3 4">
    <name type="scientific">Methylohalomonas lacus</name>
    <dbReference type="NCBI Taxonomy" id="398773"/>
    <lineage>
        <taxon>Bacteria</taxon>
        <taxon>Pseudomonadati</taxon>
        <taxon>Pseudomonadota</taxon>
        <taxon>Gammaproteobacteria</taxon>
        <taxon>Methylohalomonadales</taxon>
        <taxon>Methylohalomonadaceae</taxon>
        <taxon>Methylohalomonas</taxon>
    </lineage>
</organism>
<keyword evidence="1" id="KW-1133">Transmembrane helix</keyword>
<evidence type="ECO:0000259" key="2">
    <source>
        <dbReference type="Pfam" id="PF02517"/>
    </source>
</evidence>
<dbReference type="Pfam" id="PF02517">
    <property type="entry name" value="Rce1-like"/>
    <property type="match status" value="1"/>
</dbReference>
<protein>
    <submittedName>
        <fullName evidence="3">Membrane protease YdiL (CAAX protease family)</fullName>
    </submittedName>
</protein>
<dbReference type="PANTHER" id="PTHR39430:SF1">
    <property type="entry name" value="PROTEASE"/>
    <property type="match status" value="1"/>
</dbReference>
<feature type="transmembrane region" description="Helical" evidence="1">
    <location>
        <begin position="118"/>
        <end position="136"/>
    </location>
</feature>
<dbReference type="EMBL" id="JANUCT010000014">
    <property type="protein sequence ID" value="MCS3903950.1"/>
    <property type="molecule type" value="Genomic_DNA"/>
</dbReference>
<dbReference type="AlphaFoldDB" id="A0AAE3HLH4"/>
<feature type="domain" description="CAAX prenyl protease 2/Lysostaphin resistance protein A-like" evidence="2">
    <location>
        <begin position="122"/>
        <end position="237"/>
    </location>
</feature>
<keyword evidence="1" id="KW-0812">Transmembrane</keyword>
<feature type="transmembrane region" description="Helical" evidence="1">
    <location>
        <begin position="45"/>
        <end position="70"/>
    </location>
</feature>
<feature type="transmembrane region" description="Helical" evidence="1">
    <location>
        <begin position="267"/>
        <end position="287"/>
    </location>
</feature>
<proteinExistence type="predicted"/>
<dbReference type="InterPro" id="IPR003675">
    <property type="entry name" value="Rce1/LyrA-like_dom"/>
</dbReference>
<gene>
    <name evidence="3" type="ORF">J2T55_001982</name>
</gene>
<comment type="caution">
    <text evidence="3">The sequence shown here is derived from an EMBL/GenBank/DDBJ whole genome shotgun (WGS) entry which is preliminary data.</text>
</comment>
<keyword evidence="3" id="KW-0378">Hydrolase</keyword>
<keyword evidence="1" id="KW-0472">Membrane</keyword>
<evidence type="ECO:0000256" key="1">
    <source>
        <dbReference type="SAM" id="Phobius"/>
    </source>
</evidence>
<keyword evidence="4" id="KW-1185">Reference proteome</keyword>
<dbReference type="GO" id="GO:0006508">
    <property type="term" value="P:proteolysis"/>
    <property type="evidence" value="ECO:0007669"/>
    <property type="project" value="UniProtKB-KW"/>
</dbReference>
<name>A0AAE3HLH4_9GAMM</name>
<reference evidence="3" key="1">
    <citation type="submission" date="2022-08" db="EMBL/GenBank/DDBJ databases">
        <title>Genomic Encyclopedia of Type Strains, Phase III (KMG-III): the genomes of soil and plant-associated and newly described type strains.</title>
        <authorList>
            <person name="Whitman W."/>
        </authorList>
    </citation>
    <scope>NUCLEOTIDE SEQUENCE</scope>
    <source>
        <strain evidence="3">HMT 1</strain>
    </source>
</reference>
<dbReference type="RefSeq" id="WP_259055935.1">
    <property type="nucleotide sequence ID" value="NZ_JANUCT010000014.1"/>
</dbReference>
<accession>A0AAE3HLH4</accession>
<dbReference type="Proteomes" id="UP001204445">
    <property type="component" value="Unassembled WGS sequence"/>
</dbReference>
<feature type="transmembrane region" description="Helical" evidence="1">
    <location>
        <begin position="156"/>
        <end position="173"/>
    </location>
</feature>
<dbReference type="PANTHER" id="PTHR39430">
    <property type="entry name" value="MEMBRANE-ASSOCIATED PROTEASE-RELATED"/>
    <property type="match status" value="1"/>
</dbReference>
<keyword evidence="3" id="KW-0645">Protease</keyword>